<accession>A0AAI9KXC1</accession>
<dbReference type="Proteomes" id="UP001165145">
    <property type="component" value="Unassembled WGS sequence"/>
</dbReference>
<gene>
    <name evidence="2" type="ORF">Pcaca03_02870</name>
    <name evidence="1" type="ORF">SOASR016_02870</name>
</gene>
<organism evidence="2 4">
    <name type="scientific">Pectobacterium carotovorum subsp. carotovorum</name>
    <name type="common">Erwinia carotovora subsp. carotovora</name>
    <dbReference type="NCBI Taxonomy" id="555"/>
    <lineage>
        <taxon>Bacteria</taxon>
        <taxon>Pseudomonadati</taxon>
        <taxon>Pseudomonadota</taxon>
        <taxon>Gammaproteobacteria</taxon>
        <taxon>Enterobacterales</taxon>
        <taxon>Pectobacteriaceae</taxon>
        <taxon>Pectobacterium</taxon>
    </lineage>
</organism>
<reference evidence="2" key="2">
    <citation type="submission" date="2023-02" db="EMBL/GenBank/DDBJ databases">
        <title>Pectobacterium carotovorum subsp. carotovorum NBRC 12380.</title>
        <authorList>
            <person name="Ichikawa N."/>
            <person name="Sato H."/>
            <person name="Tonouchi N."/>
        </authorList>
    </citation>
    <scope>NUCLEOTIDE SEQUENCE</scope>
    <source>
        <strain evidence="2">NBRC 12380</strain>
    </source>
</reference>
<evidence type="ECO:0000313" key="3">
    <source>
        <dbReference type="Proteomes" id="UP001058167"/>
    </source>
</evidence>
<evidence type="ECO:0000313" key="1">
    <source>
        <dbReference type="EMBL" id="GKX45535.1"/>
    </source>
</evidence>
<dbReference type="AlphaFoldDB" id="A0AAI9KXC1"/>
<evidence type="ECO:0000313" key="4">
    <source>
        <dbReference type="Proteomes" id="UP001165145"/>
    </source>
</evidence>
<keyword evidence="3" id="KW-1185">Reference proteome</keyword>
<reference evidence="1" key="1">
    <citation type="submission" date="2022-06" db="EMBL/GenBank/DDBJ databases">
        <title>Draft genome sequences of Pectobacterium carotovorum subsp. carotovorum str. NBRC12380.</title>
        <authorList>
            <person name="Wakabayashi Y."/>
            <person name="Kojima K."/>
        </authorList>
    </citation>
    <scope>NUCLEOTIDE SEQUENCE</scope>
    <source>
        <strain evidence="1">NBRC 12380</strain>
    </source>
</reference>
<comment type="caution">
    <text evidence="2">The sequence shown here is derived from an EMBL/GenBank/DDBJ whole genome shotgun (WGS) entry which is preliminary data.</text>
</comment>
<proteinExistence type="predicted"/>
<dbReference type="EMBL" id="BSRL01000001">
    <property type="protein sequence ID" value="GLV67843.1"/>
    <property type="molecule type" value="Genomic_DNA"/>
</dbReference>
<evidence type="ECO:0000313" key="2">
    <source>
        <dbReference type="EMBL" id="GLV67843.1"/>
    </source>
</evidence>
<name>A0AAI9KXC1_PECCC</name>
<dbReference type="Proteomes" id="UP001058167">
    <property type="component" value="Unassembled WGS sequence"/>
</dbReference>
<sequence>MWVDTATTRGDEALIYNMMHQRRYGVRYRRVKNRQEKVMKYAVSYDEV</sequence>
<dbReference type="EMBL" id="BRLF01000001">
    <property type="protein sequence ID" value="GKX45535.1"/>
    <property type="molecule type" value="Genomic_DNA"/>
</dbReference>
<protein>
    <submittedName>
        <fullName evidence="2">Uncharacterized protein</fullName>
    </submittedName>
</protein>